<protein>
    <submittedName>
        <fullName evidence="3">ParB domain protein nuclease</fullName>
    </submittedName>
</protein>
<name>B0T5I5_CAUSK</name>
<dbReference type="CDD" id="cd16406">
    <property type="entry name" value="ParB_N_like"/>
    <property type="match status" value="1"/>
</dbReference>
<evidence type="ECO:0000259" key="2">
    <source>
        <dbReference type="SMART" id="SM00470"/>
    </source>
</evidence>
<dbReference type="SUPFAM" id="SSF110849">
    <property type="entry name" value="ParB/Sulfiredoxin"/>
    <property type="match status" value="1"/>
</dbReference>
<organism evidence="3">
    <name type="scientific">Caulobacter sp. (strain K31)</name>
    <dbReference type="NCBI Taxonomy" id="366602"/>
    <lineage>
        <taxon>Bacteria</taxon>
        <taxon>Pseudomonadati</taxon>
        <taxon>Pseudomonadota</taxon>
        <taxon>Alphaproteobacteria</taxon>
        <taxon>Caulobacterales</taxon>
        <taxon>Caulobacteraceae</taxon>
        <taxon>Caulobacter</taxon>
    </lineage>
</organism>
<dbReference type="HOGENOM" id="CLU_854417_0_0_5"/>
<feature type="domain" description="ParB-like N-terminal" evidence="2">
    <location>
        <begin position="27"/>
        <end position="129"/>
    </location>
</feature>
<dbReference type="InterPro" id="IPR003115">
    <property type="entry name" value="ParB_N"/>
</dbReference>
<gene>
    <name evidence="3" type="ordered locus">Caul_0406</name>
</gene>
<evidence type="ECO:0000313" key="3">
    <source>
        <dbReference type="EMBL" id="ABZ69543.1"/>
    </source>
</evidence>
<evidence type="ECO:0000256" key="1">
    <source>
        <dbReference type="SAM" id="MobiDB-lite"/>
    </source>
</evidence>
<accession>B0T5I5</accession>
<dbReference type="AlphaFoldDB" id="B0T5I5"/>
<sequence length="325" mass="35280">MTQSSHTALEKGFVLTASGAVRAGEERAYPLNKLKRSPDNVRKGGHSEAVIEQRAASILAKGLIHLPVVKPERRADGSETGYGLVTAGEGRRLALRLLAKRKLIPKTALVRCLVDEANDAGEVSLDENLARDPDLPTDTTSGNILLADASSRTLRDIFAAEHDFLPAPFAARLKTFLQQHIALRPFYPELEDFYRAVKTGRIDEPLPIDAVSDVIKVVREHTPDVFDESVSSALKDASRSEPAMGAAGPGANHDDAITPPPDPMGELEPGKARSLQTASALNRLWKVFRAGGVIHGASKSWMETCDLLREPMKVVIDWLKAFTGQ</sequence>
<dbReference type="SMART" id="SM00470">
    <property type="entry name" value="ParB"/>
    <property type="match status" value="1"/>
</dbReference>
<dbReference type="KEGG" id="cak:Caul_0406"/>
<dbReference type="STRING" id="366602.Caul_0406"/>
<proteinExistence type="predicted"/>
<dbReference type="OrthoDB" id="8410829at2"/>
<reference evidence="3" key="1">
    <citation type="submission" date="2008-01" db="EMBL/GenBank/DDBJ databases">
        <title>Complete sequence of chromosome of Caulobacter sp. K31.</title>
        <authorList>
            <consortium name="US DOE Joint Genome Institute"/>
            <person name="Copeland A."/>
            <person name="Lucas S."/>
            <person name="Lapidus A."/>
            <person name="Barry K."/>
            <person name="Glavina del Rio T."/>
            <person name="Dalin E."/>
            <person name="Tice H."/>
            <person name="Pitluck S."/>
            <person name="Bruce D."/>
            <person name="Goodwin L."/>
            <person name="Thompson L.S."/>
            <person name="Brettin T."/>
            <person name="Detter J.C."/>
            <person name="Han C."/>
            <person name="Schmutz J."/>
            <person name="Larimer F."/>
            <person name="Land M."/>
            <person name="Hauser L."/>
            <person name="Kyrpides N."/>
            <person name="Kim E."/>
            <person name="Stephens C."/>
            <person name="Richardson P."/>
        </authorList>
    </citation>
    <scope>NUCLEOTIDE SEQUENCE [LARGE SCALE GENOMIC DNA]</scope>
    <source>
        <strain evidence="3">K31</strain>
    </source>
</reference>
<dbReference type="InterPro" id="IPR036086">
    <property type="entry name" value="ParB/Sulfiredoxin_sf"/>
</dbReference>
<dbReference type="EMBL" id="CP000927">
    <property type="protein sequence ID" value="ABZ69543.1"/>
    <property type="molecule type" value="Genomic_DNA"/>
</dbReference>
<feature type="region of interest" description="Disordered" evidence="1">
    <location>
        <begin position="229"/>
        <end position="270"/>
    </location>
</feature>
<dbReference type="eggNOG" id="COG1475">
    <property type="taxonomic scope" value="Bacteria"/>
</dbReference>